<dbReference type="SUPFAM" id="SSF63829">
    <property type="entry name" value="Calcium-dependent phosphotriesterase"/>
    <property type="match status" value="1"/>
</dbReference>
<dbReference type="PANTHER" id="PTHR47572">
    <property type="entry name" value="LIPOPROTEIN-RELATED"/>
    <property type="match status" value="1"/>
</dbReference>
<dbReference type="Pfam" id="PF08450">
    <property type="entry name" value="SGL"/>
    <property type="match status" value="1"/>
</dbReference>
<feature type="domain" description="SMP-30/Gluconolactonase/LRE-like region" evidence="1">
    <location>
        <begin position="17"/>
        <end position="270"/>
    </location>
</feature>
<sequence>MPQRELSVLASGYTFLEGLRWRDGRLWASDFYTGKVIAVDLEGRVEVICRVLEQPSGLGWLPDGRLLISSMKDRKLLRREPDGRLVTHCDLSALTGGPVNDMVVDELGRAYVGNFGFDLMAGEPFATTTLVRVDPDGVAQVVADGLWFPNGSFITPDGKTLIVNETFGNRISEFDILADGALGPRRDWAHFGALPESDDLSVLIEASAIGPDGGALDAEGALWVADAIGKRIVRLARGGEILEQIDTGELGIFAAALGGPDGKTLFMAAAPDFIEANRRARPEGRILVTRVDVPRAGRP</sequence>
<evidence type="ECO:0000313" key="2">
    <source>
        <dbReference type="EMBL" id="MCZ8403664.1"/>
    </source>
</evidence>
<gene>
    <name evidence="2" type="ORF">O9570_19575</name>
</gene>
<dbReference type="RefSeq" id="WP_053499955.1">
    <property type="nucleotide sequence ID" value="NZ_CAXONT010000132.1"/>
</dbReference>
<dbReference type="KEGG" id="axx:ERS451415_04912"/>
<evidence type="ECO:0000313" key="3">
    <source>
        <dbReference type="Proteomes" id="UP001141992"/>
    </source>
</evidence>
<dbReference type="InterPro" id="IPR011042">
    <property type="entry name" value="6-blade_b-propeller_TolB-like"/>
</dbReference>
<dbReference type="Proteomes" id="UP001141992">
    <property type="component" value="Unassembled WGS sequence"/>
</dbReference>
<protein>
    <submittedName>
        <fullName evidence="2">SMP-30/gluconolactonase/LRE family protein</fullName>
    </submittedName>
</protein>
<organism evidence="2 3">
    <name type="scientific">Alcaligenes xylosoxydans xylosoxydans</name>
    <name type="common">Achromobacter xylosoxidans</name>
    <dbReference type="NCBI Taxonomy" id="85698"/>
    <lineage>
        <taxon>Bacteria</taxon>
        <taxon>Pseudomonadati</taxon>
        <taxon>Pseudomonadota</taxon>
        <taxon>Betaproteobacteria</taxon>
        <taxon>Burkholderiales</taxon>
        <taxon>Alcaligenaceae</taxon>
        <taxon>Achromobacter</taxon>
    </lineage>
</organism>
<proteinExistence type="predicted"/>
<dbReference type="eggNOG" id="COG3386">
    <property type="taxonomic scope" value="Bacteria"/>
</dbReference>
<reference evidence="2" key="1">
    <citation type="submission" date="2022-12" db="EMBL/GenBank/DDBJ databases">
        <authorList>
            <person name="Voronina O.L."/>
            <person name="Kunda M.S."/>
            <person name="Ryzhova N."/>
            <person name="Aksenova E.I."/>
        </authorList>
    </citation>
    <scope>NUCLEOTIDE SEQUENCE</scope>
    <source>
        <strain evidence="2">SCCH136:Ach223948</strain>
    </source>
</reference>
<dbReference type="AlphaFoldDB" id="A0A0D6IH41"/>
<evidence type="ECO:0000259" key="1">
    <source>
        <dbReference type="Pfam" id="PF08450"/>
    </source>
</evidence>
<dbReference type="GeneID" id="75278748"/>
<name>A0A0D6IH41_ALCXX</name>
<comment type="caution">
    <text evidence="2">The sequence shown here is derived from an EMBL/GenBank/DDBJ whole genome shotgun (WGS) entry which is preliminary data.</text>
</comment>
<accession>A0A0D6IH41</accession>
<dbReference type="InterPro" id="IPR051262">
    <property type="entry name" value="SMP-30/CGR1_Lactonase"/>
</dbReference>
<dbReference type="EMBL" id="JAPZVI010000017">
    <property type="protein sequence ID" value="MCZ8403664.1"/>
    <property type="molecule type" value="Genomic_DNA"/>
</dbReference>
<dbReference type="Gene3D" id="2.120.10.30">
    <property type="entry name" value="TolB, C-terminal domain"/>
    <property type="match status" value="1"/>
</dbReference>
<dbReference type="PANTHER" id="PTHR47572:SF5">
    <property type="entry name" value="BLR2277 PROTEIN"/>
    <property type="match status" value="1"/>
</dbReference>
<dbReference type="InterPro" id="IPR013658">
    <property type="entry name" value="SGL"/>
</dbReference>